<dbReference type="SUPFAM" id="SSF55729">
    <property type="entry name" value="Acyl-CoA N-acyltransferases (Nat)"/>
    <property type="match status" value="1"/>
</dbReference>
<protein>
    <submittedName>
        <fullName evidence="2">Protein N-acetyltransferase, RimJ/RimL family</fullName>
    </submittedName>
</protein>
<evidence type="ECO:0000313" key="2">
    <source>
        <dbReference type="EMBL" id="SDP59040.1"/>
    </source>
</evidence>
<proteinExistence type="predicted"/>
<dbReference type="OrthoDB" id="9795206at2"/>
<feature type="domain" description="N-acetyltransferase" evidence="1">
    <location>
        <begin position="6"/>
        <end position="160"/>
    </location>
</feature>
<dbReference type="CDD" id="cd04301">
    <property type="entry name" value="NAT_SF"/>
    <property type="match status" value="1"/>
</dbReference>
<dbReference type="Gene3D" id="3.40.630.30">
    <property type="match status" value="1"/>
</dbReference>
<dbReference type="PROSITE" id="PS51186">
    <property type="entry name" value="GNAT"/>
    <property type="match status" value="1"/>
</dbReference>
<dbReference type="RefSeq" id="WP_074573003.1">
    <property type="nucleotide sequence ID" value="NZ_FNJQ01000027.1"/>
</dbReference>
<gene>
    <name evidence="2" type="ORF">SAMN05216366_12715</name>
</gene>
<dbReference type="Proteomes" id="UP000182412">
    <property type="component" value="Unassembled WGS sequence"/>
</dbReference>
<accession>A0A1H0TZ37</accession>
<dbReference type="PANTHER" id="PTHR43415">
    <property type="entry name" value="SPERMIDINE N(1)-ACETYLTRANSFERASE"/>
    <property type="match status" value="1"/>
</dbReference>
<dbReference type="AlphaFoldDB" id="A0A1H0TZ37"/>
<name>A0A1H0TZ37_SELRU</name>
<dbReference type="GO" id="GO:0016747">
    <property type="term" value="F:acyltransferase activity, transferring groups other than amino-acyl groups"/>
    <property type="evidence" value="ECO:0007669"/>
    <property type="project" value="InterPro"/>
</dbReference>
<sequence length="165" mass="19127">MLENKTYLRQADRDDMELFFQWVNEPAVRKNSFNTEPIPWENHQAWFEKVLADEDIRIYVLMKNDNPIGQVRLALEDSKWQISYSIASSYRGQGYGKVILQLVENKLIYDGLVGETLFAEVKADNVASQRIFIKLGYQEAASEHTDAYAYIKVVEAKERANVTNQ</sequence>
<dbReference type="EMBL" id="FNJQ01000027">
    <property type="protein sequence ID" value="SDP59040.1"/>
    <property type="molecule type" value="Genomic_DNA"/>
</dbReference>
<keyword evidence="2" id="KW-0808">Transferase</keyword>
<dbReference type="PANTHER" id="PTHR43415:SF3">
    <property type="entry name" value="GNAT-FAMILY ACETYLTRANSFERASE"/>
    <property type="match status" value="1"/>
</dbReference>
<dbReference type="InterPro" id="IPR000182">
    <property type="entry name" value="GNAT_dom"/>
</dbReference>
<reference evidence="2 3" key="1">
    <citation type="submission" date="2016-10" db="EMBL/GenBank/DDBJ databases">
        <authorList>
            <person name="de Groot N.N."/>
        </authorList>
    </citation>
    <scope>NUCLEOTIDE SEQUENCE [LARGE SCALE GENOMIC DNA]</scope>
    <source>
        <strain evidence="2 3">S137</strain>
    </source>
</reference>
<organism evidence="2 3">
    <name type="scientific">Selenomonas ruminantium</name>
    <dbReference type="NCBI Taxonomy" id="971"/>
    <lineage>
        <taxon>Bacteria</taxon>
        <taxon>Bacillati</taxon>
        <taxon>Bacillota</taxon>
        <taxon>Negativicutes</taxon>
        <taxon>Selenomonadales</taxon>
        <taxon>Selenomonadaceae</taxon>
        <taxon>Selenomonas</taxon>
    </lineage>
</organism>
<dbReference type="Pfam" id="PF13302">
    <property type="entry name" value="Acetyltransf_3"/>
    <property type="match status" value="1"/>
</dbReference>
<dbReference type="InterPro" id="IPR016181">
    <property type="entry name" value="Acyl_CoA_acyltransferase"/>
</dbReference>
<evidence type="ECO:0000259" key="1">
    <source>
        <dbReference type="PROSITE" id="PS51186"/>
    </source>
</evidence>
<evidence type="ECO:0000313" key="3">
    <source>
        <dbReference type="Proteomes" id="UP000182412"/>
    </source>
</evidence>